<dbReference type="InterPro" id="IPR039555">
    <property type="entry name" value="TraF/TrbB"/>
</dbReference>
<evidence type="ECO:0000313" key="1">
    <source>
        <dbReference type="EMBL" id="BAC97739.1"/>
    </source>
</evidence>
<protein>
    <submittedName>
        <fullName evidence="1">Putative conjugative transfer protein TraF</fullName>
    </submittedName>
</protein>
<name>Q7MBM7_VIBVY</name>
<dbReference type="EMBL" id="AP005352">
    <property type="protein sequence ID" value="BAC97739.1"/>
    <property type="molecule type" value="Genomic_DNA"/>
</dbReference>
<gene>
    <name evidence="1" type="ordered locus">VVP16</name>
</gene>
<geneLocation type="plasmid" evidence="1 2">
    <name>pYJ016</name>
</geneLocation>
<dbReference type="KEGG" id="vvy:VVP16"/>
<sequence>MKSRSDFKAQRAINPHAESLRLIQLRFMMMKKRLLYVIPLVLLVQIHPTLANETPPGWRWYNEPKPALQAPKVEPLPSNTQTTISSPKTLSATEQMDWFHTMHKEAQNDAAIHPKDKEKLARFLALNRFITDQTDQLGMTFKALLLEKPELSYTKEHPTEQAARQVYLDLENQKKTDAVEKMKQEGWGFFFVYDGKDKLSQQLAPSIQAFADQYHFELLGISNDETFITNITVNRHNQGKISVPFTPALILVHPSTGEMKPLAYGWISQNELLGRFYNVATNFEQSDF</sequence>
<dbReference type="AlphaFoldDB" id="Q7MBM7"/>
<evidence type="ECO:0000313" key="2">
    <source>
        <dbReference type="Proteomes" id="UP000002675"/>
    </source>
</evidence>
<organism evidence="1 2">
    <name type="scientific">Vibrio vulnificus (strain YJ016)</name>
    <dbReference type="NCBI Taxonomy" id="196600"/>
    <lineage>
        <taxon>Bacteria</taxon>
        <taxon>Pseudomonadati</taxon>
        <taxon>Pseudomonadota</taxon>
        <taxon>Gammaproteobacteria</taxon>
        <taxon>Vibrionales</taxon>
        <taxon>Vibrionaceae</taxon>
        <taxon>Vibrio</taxon>
    </lineage>
</organism>
<reference evidence="1 2" key="1">
    <citation type="journal article" date="2003" name="Genome Res.">
        <title>Comparative genome analysis of Vibrio vulnificus, a marine pathogen.</title>
        <authorList>
            <person name="Chen C.Y."/>
            <person name="Wu K.M."/>
            <person name="Chang Y.C."/>
            <person name="Chang C.H."/>
            <person name="Tsai H.C."/>
            <person name="Liao T.L."/>
            <person name="Liu Y.M."/>
            <person name="Chen H.J."/>
            <person name="Shen A.B."/>
            <person name="Li J.C."/>
            <person name="Su T.L."/>
            <person name="Shao C.P."/>
            <person name="Lee C.T."/>
            <person name="Hor L.I."/>
            <person name="Tsai S.F."/>
        </authorList>
    </citation>
    <scope>NUCLEOTIDE SEQUENCE [LARGE SCALE GENOMIC DNA]</scope>
    <source>
        <strain evidence="1 2">YJ016</strain>
        <plasmid evidence="1">pYJ016</plasmid>
    </source>
</reference>
<dbReference type="HOGENOM" id="CLU_068456_0_0_6"/>
<dbReference type="NCBIfam" id="TIGR02739">
    <property type="entry name" value="TraF"/>
    <property type="match status" value="1"/>
</dbReference>
<dbReference type="Proteomes" id="UP000002675">
    <property type="component" value="Plasmid pYJ016"/>
</dbReference>
<dbReference type="InterPro" id="IPR014110">
    <property type="entry name" value="TraF"/>
</dbReference>
<dbReference type="Pfam" id="PF13728">
    <property type="entry name" value="TraF"/>
    <property type="match status" value="1"/>
</dbReference>
<proteinExistence type="predicted"/>
<keyword evidence="1" id="KW-0614">Plasmid</keyword>
<accession>Q7MBM7</accession>